<comment type="caution">
    <text evidence="7">The sequence shown here is derived from an EMBL/GenBank/DDBJ whole genome shotgun (WGS) entry which is preliminary data.</text>
</comment>
<dbReference type="AlphaFoldDB" id="A0ABD3TIY8"/>
<dbReference type="InterPro" id="IPR012337">
    <property type="entry name" value="RNaseH-like_sf"/>
</dbReference>
<evidence type="ECO:0000256" key="3">
    <source>
        <dbReference type="ARBA" id="ARBA00022771"/>
    </source>
</evidence>
<gene>
    <name evidence="7" type="ORF">ACJMK2_022395</name>
</gene>
<sequence length="184" mass="20433">MTSKACVFATVLDATYKLKVFDNDEKAKARQILLEVALKEIRKRRSATASVTSETQCNSEQSDSDVVAVDSDKKHGASCQRQKHTAGFDSTTDGAICLKELDAYLAEPIQPRVTPPLDSIEYWKLNQYKYPILAECAKSFLATPASSVENERSFSSASDICEDKHSSLAPHKLEQLFLKKNLNL</sequence>
<keyword evidence="8" id="KW-1185">Reference proteome</keyword>
<accession>A0ABD3TIY8</accession>
<dbReference type="Proteomes" id="UP001634394">
    <property type="component" value="Unassembled WGS sequence"/>
</dbReference>
<evidence type="ECO:0000256" key="2">
    <source>
        <dbReference type="ARBA" id="ARBA00022723"/>
    </source>
</evidence>
<protein>
    <recommendedName>
        <fullName evidence="6">HAT C-terminal dimerisation domain-containing protein</fullName>
    </recommendedName>
</protein>
<dbReference type="PANTHER" id="PTHR46481:SF10">
    <property type="entry name" value="ZINC FINGER BED DOMAIN-CONTAINING PROTEIN 39"/>
    <property type="match status" value="1"/>
</dbReference>
<feature type="non-terminal residue" evidence="7">
    <location>
        <position position="184"/>
    </location>
</feature>
<keyword evidence="3" id="KW-0863">Zinc-finger</keyword>
<dbReference type="GO" id="GO:0008270">
    <property type="term" value="F:zinc ion binding"/>
    <property type="evidence" value="ECO:0007669"/>
    <property type="project" value="UniProtKB-KW"/>
</dbReference>
<evidence type="ECO:0000259" key="6">
    <source>
        <dbReference type="Pfam" id="PF05699"/>
    </source>
</evidence>
<proteinExistence type="predicted"/>
<evidence type="ECO:0000256" key="5">
    <source>
        <dbReference type="ARBA" id="ARBA00023242"/>
    </source>
</evidence>
<dbReference type="SUPFAM" id="SSF53098">
    <property type="entry name" value="Ribonuclease H-like"/>
    <property type="match status" value="1"/>
</dbReference>
<dbReference type="InterPro" id="IPR008906">
    <property type="entry name" value="HATC_C_dom"/>
</dbReference>
<evidence type="ECO:0000313" key="7">
    <source>
        <dbReference type="EMBL" id="KAL3837002.1"/>
    </source>
</evidence>
<keyword evidence="5" id="KW-0539">Nucleus</keyword>
<name>A0ABD3TIY8_SINWO</name>
<keyword evidence="4" id="KW-0862">Zinc</keyword>
<reference evidence="7 8" key="1">
    <citation type="submission" date="2024-11" db="EMBL/GenBank/DDBJ databases">
        <title>Chromosome-level genome assembly of the freshwater bivalve Anodonta woodiana.</title>
        <authorList>
            <person name="Chen X."/>
        </authorList>
    </citation>
    <scope>NUCLEOTIDE SEQUENCE [LARGE SCALE GENOMIC DNA]</scope>
    <source>
        <strain evidence="7">MN2024</strain>
        <tissue evidence="7">Gills</tissue>
    </source>
</reference>
<feature type="domain" description="HAT C-terminal dimerisation" evidence="6">
    <location>
        <begin position="100"/>
        <end position="177"/>
    </location>
</feature>
<comment type="subcellular location">
    <subcellularLocation>
        <location evidence="1">Nucleus</location>
    </subcellularLocation>
</comment>
<organism evidence="7 8">
    <name type="scientific">Sinanodonta woodiana</name>
    <name type="common">Chinese pond mussel</name>
    <name type="synonym">Anodonta woodiana</name>
    <dbReference type="NCBI Taxonomy" id="1069815"/>
    <lineage>
        <taxon>Eukaryota</taxon>
        <taxon>Metazoa</taxon>
        <taxon>Spiralia</taxon>
        <taxon>Lophotrochozoa</taxon>
        <taxon>Mollusca</taxon>
        <taxon>Bivalvia</taxon>
        <taxon>Autobranchia</taxon>
        <taxon>Heteroconchia</taxon>
        <taxon>Palaeoheterodonta</taxon>
        <taxon>Unionida</taxon>
        <taxon>Unionoidea</taxon>
        <taxon>Unionidae</taxon>
        <taxon>Unioninae</taxon>
        <taxon>Sinanodonta</taxon>
    </lineage>
</organism>
<keyword evidence="2" id="KW-0479">Metal-binding</keyword>
<evidence type="ECO:0000313" key="8">
    <source>
        <dbReference type="Proteomes" id="UP001634394"/>
    </source>
</evidence>
<dbReference type="Pfam" id="PF05699">
    <property type="entry name" value="Dimer_Tnp_hAT"/>
    <property type="match status" value="1"/>
</dbReference>
<dbReference type="PANTHER" id="PTHR46481">
    <property type="entry name" value="ZINC FINGER BED DOMAIN-CONTAINING PROTEIN 4"/>
    <property type="match status" value="1"/>
</dbReference>
<dbReference type="GO" id="GO:0005634">
    <property type="term" value="C:nucleus"/>
    <property type="evidence" value="ECO:0007669"/>
    <property type="project" value="UniProtKB-SubCell"/>
</dbReference>
<dbReference type="EMBL" id="JBJQND010000018">
    <property type="protein sequence ID" value="KAL3837002.1"/>
    <property type="molecule type" value="Genomic_DNA"/>
</dbReference>
<dbReference type="InterPro" id="IPR052035">
    <property type="entry name" value="ZnF_BED_domain_contain"/>
</dbReference>
<evidence type="ECO:0000256" key="4">
    <source>
        <dbReference type="ARBA" id="ARBA00022833"/>
    </source>
</evidence>
<evidence type="ECO:0000256" key="1">
    <source>
        <dbReference type="ARBA" id="ARBA00004123"/>
    </source>
</evidence>